<reference evidence="3 4" key="1">
    <citation type="submission" date="2020-08" db="EMBL/GenBank/DDBJ databases">
        <title>Sequencing the genomes of 1000 actinobacteria strains.</title>
        <authorList>
            <person name="Klenk H.-P."/>
        </authorList>
    </citation>
    <scope>NUCLEOTIDE SEQUENCE [LARGE SCALE GENOMIC DNA]</scope>
    <source>
        <strain evidence="3 4">DSM 105369</strain>
    </source>
</reference>
<keyword evidence="4" id="KW-1185">Reference proteome</keyword>
<dbReference type="EMBL" id="JACHVQ010000001">
    <property type="protein sequence ID" value="MBB2892625.1"/>
    <property type="molecule type" value="Genomic_DNA"/>
</dbReference>
<evidence type="ECO:0000313" key="3">
    <source>
        <dbReference type="EMBL" id="MBB2894518.1"/>
    </source>
</evidence>
<feature type="transmembrane region" description="Helical" evidence="1">
    <location>
        <begin position="12"/>
        <end position="31"/>
    </location>
</feature>
<keyword evidence="1" id="KW-0472">Membrane</keyword>
<keyword evidence="1" id="KW-0812">Transmembrane</keyword>
<dbReference type="AlphaFoldDB" id="A0A839N9R1"/>
<gene>
    <name evidence="2" type="ORF">FHU39_002609</name>
    <name evidence="3" type="ORF">FHU39_004564</name>
</gene>
<sequence length="339" mass="36524">MNSATPTRHRGRWLVLALIVVLAAATIGWWVHERAGVHVGDRFDHPTVFADQLADNRATVQTPFGPLDLTIGIGPEVGGYGHKITAPHGAALVEVSWSGDQFYTPPSVWPAATALQRRDPGTDLTLVSGGRRYPIATSVGFADDGGSVLFVVKGDGTDSYVEARFAGRTVRSVHGGPSPRTVKSSEEFPCRDDSDKRFSWVHCDFYVTRSIYVAGLGAAPAGKEWLIVHGATVTRSERDVSIYPKNLHEGARYVPSGRPSATLSVAGMAKPARVAGPDQVIGDAVRLAARAWLVPATKDARVRLDYQLPTTLDRRASEWKSAPATYRVDVSTVVTYPGV</sequence>
<comment type="caution">
    <text evidence="3">The sequence shown here is derived from an EMBL/GenBank/DDBJ whole genome shotgun (WGS) entry which is preliminary data.</text>
</comment>
<protein>
    <submittedName>
        <fullName evidence="3">Uncharacterized protein</fullName>
    </submittedName>
</protein>
<dbReference type="EMBL" id="JACHVQ010000006">
    <property type="protein sequence ID" value="MBB2894518.1"/>
    <property type="molecule type" value="Genomic_DNA"/>
</dbReference>
<accession>A0A839N9R1</accession>
<keyword evidence="1" id="KW-1133">Transmembrane helix</keyword>
<proteinExistence type="predicted"/>
<organism evidence="3 4">
    <name type="scientific">Flexivirga oryzae</name>
    <dbReference type="NCBI Taxonomy" id="1794944"/>
    <lineage>
        <taxon>Bacteria</taxon>
        <taxon>Bacillati</taxon>
        <taxon>Actinomycetota</taxon>
        <taxon>Actinomycetes</taxon>
        <taxon>Micrococcales</taxon>
        <taxon>Dermacoccaceae</taxon>
        <taxon>Flexivirga</taxon>
    </lineage>
</organism>
<dbReference type="Proteomes" id="UP000559182">
    <property type="component" value="Unassembled WGS sequence"/>
</dbReference>
<dbReference type="RefSeq" id="WP_183320772.1">
    <property type="nucleotide sequence ID" value="NZ_JACHVQ010000001.1"/>
</dbReference>
<name>A0A839N9R1_9MICO</name>
<evidence type="ECO:0000313" key="4">
    <source>
        <dbReference type="Proteomes" id="UP000559182"/>
    </source>
</evidence>
<evidence type="ECO:0000256" key="1">
    <source>
        <dbReference type="SAM" id="Phobius"/>
    </source>
</evidence>
<evidence type="ECO:0000313" key="2">
    <source>
        <dbReference type="EMBL" id="MBB2892625.1"/>
    </source>
</evidence>